<accession>A0A9P5XWA8</accession>
<evidence type="ECO:0000256" key="1">
    <source>
        <dbReference type="SAM" id="MobiDB-lite"/>
    </source>
</evidence>
<dbReference type="AlphaFoldDB" id="A0A9P5XWA8"/>
<dbReference type="Gene3D" id="1.25.40.10">
    <property type="entry name" value="Tetratricopeptide repeat domain"/>
    <property type="match status" value="1"/>
</dbReference>
<dbReference type="GO" id="GO:0005829">
    <property type="term" value="C:cytosol"/>
    <property type="evidence" value="ECO:0007669"/>
    <property type="project" value="TreeGrafter"/>
</dbReference>
<feature type="region of interest" description="Disordered" evidence="1">
    <location>
        <begin position="76"/>
        <end position="100"/>
    </location>
</feature>
<dbReference type="PANTHER" id="PTHR31859">
    <property type="entry name" value="TETRATRICOPEPTIDE REPEAT PROTEIN 39 FAMILY MEMBER"/>
    <property type="match status" value="1"/>
</dbReference>
<name>A0A9P5XWA8_9AGAR</name>
<dbReference type="InterPro" id="IPR011990">
    <property type="entry name" value="TPR-like_helical_dom_sf"/>
</dbReference>
<keyword evidence="3" id="KW-1185">Reference proteome</keyword>
<reference evidence="2" key="1">
    <citation type="submission" date="2020-11" db="EMBL/GenBank/DDBJ databases">
        <authorList>
            <consortium name="DOE Joint Genome Institute"/>
            <person name="Ahrendt S."/>
            <person name="Riley R."/>
            <person name="Andreopoulos W."/>
            <person name="Labutti K."/>
            <person name="Pangilinan J."/>
            <person name="Ruiz-Duenas F.J."/>
            <person name="Barrasa J.M."/>
            <person name="Sanchez-Garcia M."/>
            <person name="Camarero S."/>
            <person name="Miyauchi S."/>
            <person name="Serrano A."/>
            <person name="Linde D."/>
            <person name="Babiker R."/>
            <person name="Drula E."/>
            <person name="Ayuso-Fernandez I."/>
            <person name="Pacheco R."/>
            <person name="Padilla G."/>
            <person name="Ferreira P."/>
            <person name="Barriuso J."/>
            <person name="Kellner H."/>
            <person name="Castanera R."/>
            <person name="Alfaro M."/>
            <person name="Ramirez L."/>
            <person name="Pisabarro A.G."/>
            <person name="Kuo A."/>
            <person name="Tritt A."/>
            <person name="Lipzen A."/>
            <person name="He G."/>
            <person name="Yan M."/>
            <person name="Ng V."/>
            <person name="Cullen D."/>
            <person name="Martin F."/>
            <person name="Rosso M.-N."/>
            <person name="Henrissat B."/>
            <person name="Hibbett D."/>
            <person name="Martinez A.T."/>
            <person name="Grigoriev I.V."/>
        </authorList>
    </citation>
    <scope>NUCLEOTIDE SEQUENCE</scope>
    <source>
        <strain evidence="2">CBS 247.69</strain>
    </source>
</reference>
<feature type="region of interest" description="Disordered" evidence="1">
    <location>
        <begin position="494"/>
        <end position="520"/>
    </location>
</feature>
<dbReference type="GO" id="GO:0005741">
    <property type="term" value="C:mitochondrial outer membrane"/>
    <property type="evidence" value="ECO:0007669"/>
    <property type="project" value="TreeGrafter"/>
</dbReference>
<gene>
    <name evidence="2" type="ORF">BDZ94DRAFT_1176720</name>
</gene>
<feature type="region of interest" description="Disordered" evidence="1">
    <location>
        <begin position="161"/>
        <end position="200"/>
    </location>
</feature>
<dbReference type="Pfam" id="PF10300">
    <property type="entry name" value="Iml2-TPR_39"/>
    <property type="match status" value="1"/>
</dbReference>
<protein>
    <submittedName>
        <fullName evidence="2">Outer membrane protein Iml2/Tetratricopeptide repeat protein 39</fullName>
    </submittedName>
</protein>
<sequence>MESTRTAALLESAQRGFDHLFSNDVASAKAHFTGNDDPFHLLGLGVCSFLEAALGMESGLMTEATRLLTLSEAGARRQARLKPPPPPNPDPSNARQPRFPPGLEWEILGADAVVLLGLTHALSESYMGYFQCMYALNSAHSKFTKLYKTVYPHGLPLASPSTLTSRLSTSSRTSKKGTPTSTSIATLTPPRTGEGEGRDGPVEELVLAGTAFGFGLFNLVFSLLPKKIQSLVGLFGFKHDRKLALRALGMAAETGDVHGVFAGLVLMTYHGVVLLLSGYQADEAHIVQQYRSIVDRVEERYPEGALWILNRAKILRMSHDAAGAIRVLADGLKPGRPHSFAQADTLLVFELAWTLLGEMRYQDAADMFVRITELNTWSHGTYYFLAAGCYSALGKHEKAQALYDAIPDLIDKKKIGGKDLPTEVLIKKKLLFYKEKQKRRGGDPALFEQAIKISTAEELGIFWNTHARVHTIIAEEHIKEWSALTPIHSLPSSKLAGPKGKAPAPPPSGTGAVEPAGPPDLDTPDELALRSLLLGICHRTAGDFASARECLRDAYARHPAVKVSTWIGGVAMFELAVLDLKIVEHKERRLTAGFVGAAMLVAEWDRALAGAVEKLDIAIGLATNTVDLSSRLDSRIMMLRDEIAAKKEKLGIFS</sequence>
<dbReference type="OrthoDB" id="2154985at2759"/>
<comment type="caution">
    <text evidence="2">The sequence shown here is derived from an EMBL/GenBank/DDBJ whole genome shotgun (WGS) entry which is preliminary data.</text>
</comment>
<dbReference type="EMBL" id="MU150398">
    <property type="protein sequence ID" value="KAF9456896.1"/>
    <property type="molecule type" value="Genomic_DNA"/>
</dbReference>
<dbReference type="InterPro" id="IPR019412">
    <property type="entry name" value="IML2/TPR_39"/>
</dbReference>
<dbReference type="SUPFAM" id="SSF48452">
    <property type="entry name" value="TPR-like"/>
    <property type="match status" value="1"/>
</dbReference>
<feature type="compositionally biased region" description="Low complexity" evidence="1">
    <location>
        <begin position="161"/>
        <end position="183"/>
    </location>
</feature>
<evidence type="ECO:0000313" key="2">
    <source>
        <dbReference type="EMBL" id="KAF9456896.1"/>
    </source>
</evidence>
<dbReference type="Proteomes" id="UP000807353">
    <property type="component" value="Unassembled WGS sequence"/>
</dbReference>
<organism evidence="2 3">
    <name type="scientific">Collybia nuda</name>
    <dbReference type="NCBI Taxonomy" id="64659"/>
    <lineage>
        <taxon>Eukaryota</taxon>
        <taxon>Fungi</taxon>
        <taxon>Dikarya</taxon>
        <taxon>Basidiomycota</taxon>
        <taxon>Agaricomycotina</taxon>
        <taxon>Agaricomycetes</taxon>
        <taxon>Agaricomycetidae</taxon>
        <taxon>Agaricales</taxon>
        <taxon>Tricholomatineae</taxon>
        <taxon>Clitocybaceae</taxon>
        <taxon>Collybia</taxon>
    </lineage>
</organism>
<proteinExistence type="predicted"/>
<dbReference type="PANTHER" id="PTHR31859:SF1">
    <property type="entry name" value="TETRATRICOPEPTIDE REPEAT PROTEIN 39C"/>
    <property type="match status" value="1"/>
</dbReference>
<evidence type="ECO:0000313" key="3">
    <source>
        <dbReference type="Proteomes" id="UP000807353"/>
    </source>
</evidence>
<dbReference type="GO" id="GO:0005634">
    <property type="term" value="C:nucleus"/>
    <property type="evidence" value="ECO:0007669"/>
    <property type="project" value="TreeGrafter"/>
</dbReference>